<protein>
    <recommendedName>
        <fullName evidence="2">YCII-related domain-containing protein</fullName>
    </recommendedName>
</protein>
<dbReference type="RefSeq" id="WP_123221066.1">
    <property type="nucleotide sequence ID" value="NZ_RJSF01000003.1"/>
</dbReference>
<reference evidence="3 4" key="1">
    <citation type="submission" date="2018-11" db="EMBL/GenBank/DDBJ databases">
        <authorList>
            <person name="Li F."/>
        </authorList>
    </citation>
    <scope>NUCLEOTIDE SEQUENCE [LARGE SCALE GENOMIC DNA]</scope>
    <source>
        <strain evidence="3 4">Gsoil 818</strain>
    </source>
</reference>
<dbReference type="InterPro" id="IPR011008">
    <property type="entry name" value="Dimeric_a/b-barrel"/>
</dbReference>
<dbReference type="EMBL" id="RJSF01000003">
    <property type="protein sequence ID" value="RNM17446.1"/>
    <property type="molecule type" value="Genomic_DNA"/>
</dbReference>
<dbReference type="PANTHER" id="PTHR35174:SF3">
    <property type="entry name" value="BLL7171 PROTEIN"/>
    <property type="match status" value="1"/>
</dbReference>
<proteinExistence type="inferred from homology"/>
<dbReference type="PANTHER" id="PTHR35174">
    <property type="entry name" value="BLL7171 PROTEIN-RELATED"/>
    <property type="match status" value="1"/>
</dbReference>
<dbReference type="OrthoDB" id="668782at2"/>
<comment type="similarity">
    <text evidence="1">Belongs to the YciI family.</text>
</comment>
<evidence type="ECO:0000313" key="4">
    <source>
        <dbReference type="Proteomes" id="UP000279994"/>
    </source>
</evidence>
<organism evidence="3 4">
    <name type="scientific">Nocardioides pocheonensis</name>
    <dbReference type="NCBI Taxonomy" id="661485"/>
    <lineage>
        <taxon>Bacteria</taxon>
        <taxon>Bacillati</taxon>
        <taxon>Actinomycetota</taxon>
        <taxon>Actinomycetes</taxon>
        <taxon>Propionibacteriales</taxon>
        <taxon>Nocardioidaceae</taxon>
        <taxon>Nocardioides</taxon>
    </lineage>
</organism>
<dbReference type="AlphaFoldDB" id="A0A3N0GZ04"/>
<dbReference type="SUPFAM" id="SSF54909">
    <property type="entry name" value="Dimeric alpha+beta barrel"/>
    <property type="match status" value="1"/>
</dbReference>
<dbReference type="Proteomes" id="UP000279994">
    <property type="component" value="Unassembled WGS sequence"/>
</dbReference>
<comment type="caution">
    <text evidence="3">The sequence shown here is derived from an EMBL/GenBank/DDBJ whole genome shotgun (WGS) entry which is preliminary data.</text>
</comment>
<dbReference type="InterPro" id="IPR005545">
    <property type="entry name" value="YCII"/>
</dbReference>
<evidence type="ECO:0000256" key="1">
    <source>
        <dbReference type="ARBA" id="ARBA00007689"/>
    </source>
</evidence>
<dbReference type="Pfam" id="PF03795">
    <property type="entry name" value="YCII"/>
    <property type="match status" value="1"/>
</dbReference>
<keyword evidence="4" id="KW-1185">Reference proteome</keyword>
<feature type="domain" description="YCII-related" evidence="2">
    <location>
        <begin position="1"/>
        <end position="108"/>
    </location>
</feature>
<accession>A0A3N0GZ04</accession>
<gene>
    <name evidence="3" type="ORF">EFL26_01260</name>
</gene>
<name>A0A3N0GZ04_9ACTN</name>
<evidence type="ECO:0000313" key="3">
    <source>
        <dbReference type="EMBL" id="RNM17446.1"/>
    </source>
</evidence>
<evidence type="ECO:0000259" key="2">
    <source>
        <dbReference type="Pfam" id="PF03795"/>
    </source>
</evidence>
<dbReference type="Gene3D" id="3.30.70.1060">
    <property type="entry name" value="Dimeric alpha+beta barrel"/>
    <property type="match status" value="1"/>
</dbReference>
<sequence length="114" mass="12191">MQYALMIYVDPTAPMGSSEDETAAITAEYMAIREDPRCLDGASLAPVEAVSTVRVQAGDAMVTDGPFADTKEVLGGYYLVDVDDLDAALEFAGRIPAARMGGAVEVWPVAFRRE</sequence>